<feature type="region of interest" description="Disordered" evidence="1">
    <location>
        <begin position="1"/>
        <end position="35"/>
    </location>
</feature>
<proteinExistence type="predicted"/>
<feature type="compositionally biased region" description="Basic residues" evidence="1">
    <location>
        <begin position="183"/>
        <end position="193"/>
    </location>
</feature>
<feature type="compositionally biased region" description="Basic and acidic residues" evidence="1">
    <location>
        <begin position="598"/>
        <end position="607"/>
    </location>
</feature>
<feature type="compositionally biased region" description="Low complexity" evidence="1">
    <location>
        <begin position="608"/>
        <end position="632"/>
    </location>
</feature>
<reference evidence="2" key="1">
    <citation type="journal article" date="2020" name="Fungal Divers.">
        <title>Resolving the Mortierellaceae phylogeny through synthesis of multi-gene phylogenetics and phylogenomics.</title>
        <authorList>
            <person name="Vandepol N."/>
            <person name="Liber J."/>
            <person name="Desiro A."/>
            <person name="Na H."/>
            <person name="Kennedy M."/>
            <person name="Barry K."/>
            <person name="Grigoriev I.V."/>
            <person name="Miller A.N."/>
            <person name="O'Donnell K."/>
            <person name="Stajich J.E."/>
            <person name="Bonito G."/>
        </authorList>
    </citation>
    <scope>NUCLEOTIDE SEQUENCE</scope>
    <source>
        <strain evidence="2">NRRL 28262</strain>
    </source>
</reference>
<feature type="compositionally biased region" description="Polar residues" evidence="1">
    <location>
        <begin position="243"/>
        <end position="278"/>
    </location>
</feature>
<evidence type="ECO:0000256" key="1">
    <source>
        <dbReference type="SAM" id="MobiDB-lite"/>
    </source>
</evidence>
<feature type="region of interest" description="Disordered" evidence="1">
    <location>
        <begin position="991"/>
        <end position="1041"/>
    </location>
</feature>
<feature type="compositionally biased region" description="Polar residues" evidence="1">
    <location>
        <begin position="953"/>
        <end position="965"/>
    </location>
</feature>
<feature type="compositionally biased region" description="Low complexity" evidence="1">
    <location>
        <begin position="811"/>
        <end position="821"/>
    </location>
</feature>
<evidence type="ECO:0000313" key="2">
    <source>
        <dbReference type="EMBL" id="KAG0272824.1"/>
    </source>
</evidence>
<feature type="compositionally biased region" description="Low complexity" evidence="1">
    <location>
        <begin position="650"/>
        <end position="667"/>
    </location>
</feature>
<dbReference type="SUPFAM" id="SSF101447">
    <property type="entry name" value="Formin homology 2 domain (FH2 domain)"/>
    <property type="match status" value="2"/>
</dbReference>
<feature type="region of interest" description="Disordered" evidence="1">
    <location>
        <begin position="167"/>
        <end position="215"/>
    </location>
</feature>
<dbReference type="Proteomes" id="UP001194580">
    <property type="component" value="Unassembled WGS sequence"/>
</dbReference>
<feature type="region of interest" description="Disordered" evidence="1">
    <location>
        <begin position="589"/>
        <end position="632"/>
    </location>
</feature>
<feature type="region of interest" description="Disordered" evidence="1">
    <location>
        <begin position="243"/>
        <end position="344"/>
    </location>
</feature>
<feature type="region of interest" description="Disordered" evidence="1">
    <location>
        <begin position="1123"/>
        <end position="1161"/>
    </location>
</feature>
<sequence>MSRMPSLASLSASTITSKNSHRGRRSLLAQEEDSESDCISIISQSSAQYDSSASTAPIRRGRVFKKVVRDPHMLSSSSAVTTPTSLSPLDSNYNSRYQTPFSSRYQTPFSSRSSSVVPSRSTSPHSIRTIHRDAFLHDGSKDDSELNKRLPMESVIGLSSLTATALGRSSSTSTLTMKLPISKSKKRQNRRRKLQESRRESGEEADEDEAVYSHTNEGERDLLDSYFDFPIPAITFKLNNVTGRTRNDSLNPSYDSSCASSPPKTANNIQSNVASRPQSNNNNNSNNKTTKIHGDRSQGTGESNRVLSTGLPSFLPSSSAHSSETDTSAETVHPELYSETESSRNCNRIERPKVRESWGARSSQAVFALERTGQDRMSQSESTTPPMAARTRPAVISFFGSIDTQLDPSVEGELLMTPPPSATMESMQPHASGPSRSLFTGLPSTDDEDEASPSKMSELSMAPTPEISPVLIPSAVPGSPHVSIIEQPDVTQSSFLSPTLFTPPAARALLSTSPSLLSEAIFEGPLAGPSKMAAAVPALVADAEGDTEADAEEAAATVPLPAGSDARGTVAFAHVPPSLEEGMNMNSAAGVQEDEEKEGAVADEPHLHLPLSPSTSTSSVPPAAAKVPLPSGPSVSIPLPSSPLRLPLYLSSSSPSPSPASFQSSHPSRPHYNNVSSRPLSPALSTAVAVAVSNNPIPPPPPPPPFIPATTPAAAAPAAPALTVATNINLPPSPVVASFIPPPPPPPPFIPAQHTLVQESLPTSSVFTSSSLPPLPPSHLATPGSSHVVIPPPATFSSNIPPPPPPPPFTPANDTAPTAAATVPSTPVVALTVNNNVNVNNINTSGAPPPPPPPPPPGPTTTTLKKNGPRTPLQISTSIMPTLTLDSHPPGHGPSLTAPLAPSRSIVARHVLRWDALSHGDISQTVFDTDHHHHHHRHHHHRHSRNHHGHIRQASTVPSTPTSLKSPGFLSHDNSKALDHRLHATVSGDKQACDAAAEEEDNDDLLCPGAQESSQDYLHGQPEGPLDGPLSGPHQECGPGPIAPPLAIEMDFQKFEEMFCIDPVEEQKRLKAKEANAQAKVKPKEVTLLEVRRATNVSIGLSRLMKRYESFDTLRSMVLSLDINAPKPQPPPSSSSSSSSQSTLPKSPSLQSLSSLSNNNNHKRIITSPAVYSQQPLALFSTDQQLDFPEPVHEQ</sequence>
<feature type="compositionally biased region" description="Polar residues" evidence="1">
    <location>
        <begin position="167"/>
        <end position="176"/>
    </location>
</feature>
<feature type="region of interest" description="Disordered" evidence="1">
    <location>
        <begin position="930"/>
        <end position="974"/>
    </location>
</feature>
<organism evidence="2 3">
    <name type="scientific">Linnemannia exigua</name>
    <dbReference type="NCBI Taxonomy" id="604196"/>
    <lineage>
        <taxon>Eukaryota</taxon>
        <taxon>Fungi</taxon>
        <taxon>Fungi incertae sedis</taxon>
        <taxon>Mucoromycota</taxon>
        <taxon>Mortierellomycotina</taxon>
        <taxon>Mortierellomycetes</taxon>
        <taxon>Mortierellales</taxon>
        <taxon>Mortierellaceae</taxon>
        <taxon>Linnemannia</taxon>
    </lineage>
</organism>
<keyword evidence="3" id="KW-1185">Reference proteome</keyword>
<protein>
    <submittedName>
        <fullName evidence="2">Uncharacterized protein</fullName>
    </submittedName>
</protein>
<feature type="compositionally biased region" description="Polar residues" evidence="1">
    <location>
        <begin position="74"/>
        <end position="109"/>
    </location>
</feature>
<feature type="compositionally biased region" description="Pro residues" evidence="1">
    <location>
        <begin position="847"/>
        <end position="859"/>
    </location>
</feature>
<accession>A0AAD4H583</accession>
<gene>
    <name evidence="2" type="ORF">BGZ95_011393</name>
</gene>
<feature type="compositionally biased region" description="Basic and acidic residues" evidence="1">
    <location>
        <begin position="130"/>
        <end position="146"/>
    </location>
</feature>
<comment type="caution">
    <text evidence="2">The sequence shown here is derived from an EMBL/GenBank/DDBJ whole genome shotgun (WGS) entry which is preliminary data.</text>
</comment>
<dbReference type="Gene3D" id="1.20.58.2220">
    <property type="entry name" value="Formin, FH2 domain"/>
    <property type="match status" value="1"/>
</dbReference>
<feature type="region of interest" description="Disordered" evidence="1">
    <location>
        <begin position="798"/>
        <end position="821"/>
    </location>
</feature>
<feature type="compositionally biased region" description="Low complexity" evidence="1">
    <location>
        <begin position="1134"/>
        <end position="1157"/>
    </location>
</feature>
<feature type="compositionally biased region" description="Low complexity" evidence="1">
    <location>
        <begin position="311"/>
        <end position="331"/>
    </location>
</feature>
<feature type="compositionally biased region" description="Low complexity" evidence="1">
    <location>
        <begin position="1"/>
        <end position="17"/>
    </location>
</feature>
<dbReference type="EMBL" id="JAAAIL010000852">
    <property type="protein sequence ID" value="KAG0272824.1"/>
    <property type="molecule type" value="Genomic_DNA"/>
</dbReference>
<feature type="compositionally biased region" description="Polar residues" evidence="1">
    <location>
        <begin position="297"/>
        <end position="307"/>
    </location>
</feature>
<feature type="region of interest" description="Disordered" evidence="1">
    <location>
        <begin position="839"/>
        <end position="871"/>
    </location>
</feature>
<feature type="compositionally biased region" description="Pro residues" evidence="1">
    <location>
        <begin position="798"/>
        <end position="810"/>
    </location>
</feature>
<feature type="region of interest" description="Disordered" evidence="1">
    <location>
        <begin position="72"/>
        <end position="146"/>
    </location>
</feature>
<name>A0AAD4H583_9FUNG</name>
<feature type="compositionally biased region" description="Basic residues" evidence="1">
    <location>
        <begin position="932"/>
        <end position="951"/>
    </location>
</feature>
<evidence type="ECO:0000313" key="3">
    <source>
        <dbReference type="Proteomes" id="UP001194580"/>
    </source>
</evidence>
<dbReference type="InterPro" id="IPR042201">
    <property type="entry name" value="FH2_Formin_sf"/>
</dbReference>
<dbReference type="AlphaFoldDB" id="A0AAD4H583"/>
<feature type="region of interest" description="Disordered" evidence="1">
    <location>
        <begin position="650"/>
        <end position="680"/>
    </location>
</feature>
<feature type="region of interest" description="Disordered" evidence="1">
    <location>
        <begin position="420"/>
        <end position="459"/>
    </location>
</feature>
<feature type="compositionally biased region" description="Low complexity" evidence="1">
    <location>
        <begin position="110"/>
        <end position="126"/>
    </location>
</feature>